<dbReference type="Proteomes" id="UP000636938">
    <property type="component" value="Unassembled WGS sequence"/>
</dbReference>
<evidence type="ECO:0000256" key="1">
    <source>
        <dbReference type="SAM" id="SignalP"/>
    </source>
</evidence>
<name>A0A8X8K0W8_9GAMM</name>
<keyword evidence="1" id="KW-0732">Signal</keyword>
<evidence type="ECO:0000259" key="2">
    <source>
        <dbReference type="Pfam" id="PF13827"/>
    </source>
</evidence>
<dbReference type="Pfam" id="PF13827">
    <property type="entry name" value="DUF4189"/>
    <property type="match status" value="1"/>
</dbReference>
<dbReference type="EMBL" id="JACSQS010000001">
    <property type="protein sequence ID" value="MBD7952779.1"/>
    <property type="molecule type" value="Genomic_DNA"/>
</dbReference>
<reference evidence="3 4" key="1">
    <citation type="submission" date="2020-08" db="EMBL/GenBank/DDBJ databases">
        <title>A Genomic Blueprint of the Chicken Gut Microbiome.</title>
        <authorList>
            <person name="Gilroy R."/>
            <person name="Ravi A."/>
            <person name="Getino M."/>
            <person name="Pursley I."/>
            <person name="Horton D.L."/>
            <person name="Alikhan N.-F."/>
            <person name="Baker D."/>
            <person name="Gharbi K."/>
            <person name="Hall N."/>
            <person name="Watson M."/>
            <person name="Adriaenssens E.M."/>
            <person name="Foster-Nyarko E."/>
            <person name="Jarju S."/>
            <person name="Secka A."/>
            <person name="Antonio M."/>
            <person name="Oren A."/>
            <person name="Chaudhuri R."/>
            <person name="La Ragione R.M."/>
            <person name="Hildebrand F."/>
            <person name="Pallen M.J."/>
        </authorList>
    </citation>
    <scope>NUCLEOTIDE SEQUENCE [LARGE SCALE GENOMIC DNA]</scope>
    <source>
        <strain evidence="3 4">Sa5BUN4</strain>
    </source>
</reference>
<organism evidence="3 4">
    <name type="scientific">Stenotrophomonas lacuserhaii</name>
    <dbReference type="NCBI Taxonomy" id="2760084"/>
    <lineage>
        <taxon>Bacteria</taxon>
        <taxon>Pseudomonadati</taxon>
        <taxon>Pseudomonadota</taxon>
        <taxon>Gammaproteobacteria</taxon>
        <taxon>Lysobacterales</taxon>
        <taxon>Lysobacteraceae</taxon>
        <taxon>Stenotrophomonas</taxon>
    </lineage>
</organism>
<sequence length="185" mass="18779">MVNRMHNASCAFLLLSAVMVCSWLPAVPAFAEGRCPPGQYPVGGQGVGGCAPIPGAAASQQRAVPQPAAPTSRWGTRWGAVAASDSTSDAGAAAGRRAKAAAISDAMADCRRNGAPDCKIMAEYSNQCFAWVSPDGGDGTGLGGLGEGMTPELALKKAMSYCDNPKGNGCKVAYSACSLPELEPL</sequence>
<comment type="caution">
    <text evidence="3">The sequence shown here is derived from an EMBL/GenBank/DDBJ whole genome shotgun (WGS) entry which is preliminary data.</text>
</comment>
<keyword evidence="4" id="KW-1185">Reference proteome</keyword>
<feature type="chain" id="PRO_5036468266" evidence="1">
    <location>
        <begin position="32"/>
        <end position="185"/>
    </location>
</feature>
<feature type="domain" description="DUF4189" evidence="2">
    <location>
        <begin position="78"/>
        <end position="177"/>
    </location>
</feature>
<dbReference type="AlphaFoldDB" id="A0A8X8K0W8"/>
<evidence type="ECO:0000313" key="4">
    <source>
        <dbReference type="Proteomes" id="UP000636938"/>
    </source>
</evidence>
<evidence type="ECO:0000313" key="3">
    <source>
        <dbReference type="EMBL" id="MBD7952779.1"/>
    </source>
</evidence>
<protein>
    <submittedName>
        <fullName evidence="3">DUF4189 domain-containing protein</fullName>
    </submittedName>
</protein>
<feature type="signal peptide" evidence="1">
    <location>
        <begin position="1"/>
        <end position="31"/>
    </location>
</feature>
<gene>
    <name evidence="3" type="ORF">H9654_01050</name>
</gene>
<dbReference type="InterPro" id="IPR025240">
    <property type="entry name" value="DUF4189"/>
</dbReference>
<proteinExistence type="predicted"/>
<accession>A0A8X8K0W8</accession>